<evidence type="ECO:0000313" key="9">
    <source>
        <dbReference type="EMBL" id="KOC68112.1"/>
    </source>
</evidence>
<feature type="compositionally biased region" description="Basic and acidic residues" evidence="8">
    <location>
        <begin position="1"/>
        <end position="12"/>
    </location>
</feature>
<evidence type="ECO:0000256" key="8">
    <source>
        <dbReference type="SAM" id="MobiDB-lite"/>
    </source>
</evidence>
<dbReference type="EMBL" id="KQ414617">
    <property type="protein sequence ID" value="KOC68112.1"/>
    <property type="molecule type" value="Genomic_DNA"/>
</dbReference>
<keyword evidence="7" id="KW-0175">Coiled coil</keyword>
<proteinExistence type="inferred from homology"/>
<dbReference type="InterPro" id="IPR009643">
    <property type="entry name" value="HS1-bd"/>
</dbReference>
<dbReference type="PANTHER" id="PTHR19424">
    <property type="entry name" value="HEAT SHOCK FACTOR BINDING PROTEIN 1"/>
    <property type="match status" value="1"/>
</dbReference>
<comment type="function">
    <text evidence="4">Negative regulator of the heat shock response. Negatively affects HSF1 DNA-binding activity. May have a role in the suppression of the activation of the stress response during the aging process.</text>
</comment>
<keyword evidence="3" id="KW-0539">Nucleus</keyword>
<reference evidence="9 10" key="1">
    <citation type="submission" date="2015-07" db="EMBL/GenBank/DDBJ databases">
        <title>The genome of Habropoda laboriosa.</title>
        <authorList>
            <person name="Pan H."/>
            <person name="Kapheim K."/>
        </authorList>
    </citation>
    <scope>NUCLEOTIDE SEQUENCE [LARGE SCALE GENOMIC DNA]</scope>
    <source>
        <strain evidence="9">0110345459</strain>
    </source>
</reference>
<dbReference type="PANTHER" id="PTHR19424:SF0">
    <property type="entry name" value="HEAT SHOCK FACTOR BINDING PROTEIN 1"/>
    <property type="match status" value="1"/>
</dbReference>
<evidence type="ECO:0000256" key="6">
    <source>
        <dbReference type="ARBA" id="ARBA00039223"/>
    </source>
</evidence>
<dbReference type="FunFam" id="1.20.5.430:FF:000002">
    <property type="entry name" value="Heat shock factor-binding protein 1"/>
    <property type="match status" value="1"/>
</dbReference>
<gene>
    <name evidence="9" type="ORF">WH47_03270</name>
</gene>
<dbReference type="GO" id="GO:0005829">
    <property type="term" value="C:cytosol"/>
    <property type="evidence" value="ECO:0007669"/>
    <property type="project" value="TreeGrafter"/>
</dbReference>
<keyword evidence="9" id="KW-0346">Stress response</keyword>
<evidence type="ECO:0000256" key="5">
    <source>
        <dbReference type="ARBA" id="ARBA00038772"/>
    </source>
</evidence>
<protein>
    <recommendedName>
        <fullName evidence="6">Heat shock factor-binding protein 1</fullName>
    </recommendedName>
</protein>
<evidence type="ECO:0000256" key="3">
    <source>
        <dbReference type="ARBA" id="ARBA00023242"/>
    </source>
</evidence>
<feature type="region of interest" description="Disordered" evidence="8">
    <location>
        <begin position="1"/>
        <end position="27"/>
    </location>
</feature>
<feature type="coiled-coil region" evidence="7">
    <location>
        <begin position="49"/>
        <end position="76"/>
    </location>
</feature>
<evidence type="ECO:0000256" key="4">
    <source>
        <dbReference type="ARBA" id="ARBA00037689"/>
    </source>
</evidence>
<keyword evidence="10" id="KW-1185">Reference proteome</keyword>
<evidence type="ECO:0000313" key="10">
    <source>
        <dbReference type="Proteomes" id="UP000053825"/>
    </source>
</evidence>
<comment type="subunit">
    <text evidence="5">Homohexamer. Associates with heptad repeats of HSF1 trimers and probably also HSF1 monomers, and with HSP70. Association with HSF1 trimers and HSP70 coincides with attenuation of heat shock response and the conversion of HSF1 trimer to monomer.</text>
</comment>
<evidence type="ECO:0000256" key="2">
    <source>
        <dbReference type="ARBA" id="ARBA00006349"/>
    </source>
</evidence>
<comment type="subcellular location">
    <subcellularLocation>
        <location evidence="1">Nucleus</location>
    </subcellularLocation>
</comment>
<sequence>MADIKQDHKVEDTDNYGMGNNAEPKNMQELTEYVQTLLQNMQGKFQTMSDQILEILDEMGNRIDDLEKNITDLMTQAGVEGGDK</sequence>
<comment type="similarity">
    <text evidence="2">Belongs to the HSBP1 family.</text>
</comment>
<dbReference type="STRING" id="597456.A0A0L7RB16"/>
<organism evidence="9 10">
    <name type="scientific">Habropoda laboriosa</name>
    <dbReference type="NCBI Taxonomy" id="597456"/>
    <lineage>
        <taxon>Eukaryota</taxon>
        <taxon>Metazoa</taxon>
        <taxon>Ecdysozoa</taxon>
        <taxon>Arthropoda</taxon>
        <taxon>Hexapoda</taxon>
        <taxon>Insecta</taxon>
        <taxon>Pterygota</taxon>
        <taxon>Neoptera</taxon>
        <taxon>Endopterygota</taxon>
        <taxon>Hymenoptera</taxon>
        <taxon>Apocrita</taxon>
        <taxon>Aculeata</taxon>
        <taxon>Apoidea</taxon>
        <taxon>Anthophila</taxon>
        <taxon>Apidae</taxon>
        <taxon>Habropoda</taxon>
    </lineage>
</organism>
<dbReference type="GO" id="GO:0003714">
    <property type="term" value="F:transcription corepressor activity"/>
    <property type="evidence" value="ECO:0007669"/>
    <property type="project" value="InterPro"/>
</dbReference>
<accession>A0A0L7RB16</accession>
<evidence type="ECO:0000256" key="7">
    <source>
        <dbReference type="SAM" id="Coils"/>
    </source>
</evidence>
<dbReference type="GO" id="GO:0005634">
    <property type="term" value="C:nucleus"/>
    <property type="evidence" value="ECO:0007669"/>
    <property type="project" value="UniProtKB-SubCell"/>
</dbReference>
<dbReference type="Proteomes" id="UP000053825">
    <property type="component" value="Unassembled WGS sequence"/>
</dbReference>
<dbReference type="Pfam" id="PF06825">
    <property type="entry name" value="HSBP1"/>
    <property type="match status" value="1"/>
</dbReference>
<dbReference type="OrthoDB" id="4159489at2759"/>
<evidence type="ECO:0000256" key="1">
    <source>
        <dbReference type="ARBA" id="ARBA00004123"/>
    </source>
</evidence>
<dbReference type="GO" id="GO:0070370">
    <property type="term" value="P:cellular heat acclimation"/>
    <property type="evidence" value="ECO:0007669"/>
    <property type="project" value="TreeGrafter"/>
</dbReference>
<dbReference type="Gene3D" id="1.20.5.430">
    <property type="match status" value="1"/>
</dbReference>
<name>A0A0L7RB16_9HYME</name>
<dbReference type="AlphaFoldDB" id="A0A0L7RB16"/>